<feature type="active site" description="Charge relay system" evidence="5">
    <location>
        <position position="74"/>
    </location>
</feature>
<dbReference type="InterPro" id="IPR050131">
    <property type="entry name" value="Peptidase_S8_subtilisin-like"/>
</dbReference>
<reference evidence="11" key="1">
    <citation type="submission" date="2016-10" db="EMBL/GenBank/DDBJ databases">
        <authorList>
            <person name="Varghese N."/>
            <person name="Submissions S."/>
        </authorList>
    </citation>
    <scope>NUCLEOTIDE SEQUENCE [LARGE SCALE GENOMIC DNA]</scope>
    <source>
        <strain evidence="11">DSM 22127</strain>
    </source>
</reference>
<feature type="domain" description="Peptidase S8/S53" evidence="9">
    <location>
        <begin position="65"/>
        <end position="329"/>
    </location>
</feature>
<evidence type="ECO:0000256" key="6">
    <source>
        <dbReference type="SAM" id="MobiDB-lite"/>
    </source>
</evidence>
<dbReference type="InterPro" id="IPR006311">
    <property type="entry name" value="TAT_signal"/>
</dbReference>
<dbReference type="AlphaFoldDB" id="A0A1H1WRC7"/>
<organism evidence="10 11">
    <name type="scientific">Nocardioides scoriae</name>
    <dbReference type="NCBI Taxonomy" id="642780"/>
    <lineage>
        <taxon>Bacteria</taxon>
        <taxon>Bacillati</taxon>
        <taxon>Actinomycetota</taxon>
        <taxon>Actinomycetes</taxon>
        <taxon>Propionibacteriales</taxon>
        <taxon>Nocardioidaceae</taxon>
        <taxon>Nocardioides</taxon>
    </lineage>
</organism>
<keyword evidence="8" id="KW-0732">Signal</keyword>
<evidence type="ECO:0000256" key="3">
    <source>
        <dbReference type="ARBA" id="ARBA00022801"/>
    </source>
</evidence>
<evidence type="ECO:0000256" key="1">
    <source>
        <dbReference type="ARBA" id="ARBA00011073"/>
    </source>
</evidence>
<accession>A0A1H1WRC7</accession>
<dbReference type="Pfam" id="PF00082">
    <property type="entry name" value="Peptidase_S8"/>
    <property type="match status" value="1"/>
</dbReference>
<dbReference type="InterPro" id="IPR023827">
    <property type="entry name" value="Peptidase_S8_Asp-AS"/>
</dbReference>
<keyword evidence="7" id="KW-0812">Transmembrane</keyword>
<feature type="region of interest" description="Disordered" evidence="6">
    <location>
        <begin position="344"/>
        <end position="374"/>
    </location>
</feature>
<evidence type="ECO:0000256" key="8">
    <source>
        <dbReference type="SAM" id="SignalP"/>
    </source>
</evidence>
<protein>
    <submittedName>
        <fullName evidence="10">Type VII secretion-associated serine protease mycosin</fullName>
    </submittedName>
</protein>
<dbReference type="PANTHER" id="PTHR43806">
    <property type="entry name" value="PEPTIDASE S8"/>
    <property type="match status" value="1"/>
</dbReference>
<dbReference type="InterPro" id="IPR036852">
    <property type="entry name" value="Peptidase_S8/S53_dom_sf"/>
</dbReference>
<evidence type="ECO:0000259" key="9">
    <source>
        <dbReference type="Pfam" id="PF00082"/>
    </source>
</evidence>
<feature type="signal peptide" evidence="8">
    <location>
        <begin position="1"/>
        <end position="33"/>
    </location>
</feature>
<dbReference type="OrthoDB" id="614750at2"/>
<feature type="chain" id="PRO_5009264710" evidence="8">
    <location>
        <begin position="34"/>
        <end position="409"/>
    </location>
</feature>
<feature type="active site" description="Charge relay system" evidence="5">
    <location>
        <position position="281"/>
    </location>
</feature>
<evidence type="ECO:0000256" key="5">
    <source>
        <dbReference type="PROSITE-ProRule" id="PRU01240"/>
    </source>
</evidence>
<keyword evidence="7" id="KW-0472">Membrane</keyword>
<name>A0A1H1WRC7_9ACTN</name>
<feature type="compositionally biased region" description="Low complexity" evidence="6">
    <location>
        <begin position="347"/>
        <end position="360"/>
    </location>
</feature>
<feature type="transmembrane region" description="Helical" evidence="7">
    <location>
        <begin position="383"/>
        <end position="404"/>
    </location>
</feature>
<evidence type="ECO:0000256" key="2">
    <source>
        <dbReference type="ARBA" id="ARBA00022670"/>
    </source>
</evidence>
<keyword evidence="4 5" id="KW-0720">Serine protease</keyword>
<dbReference type="InterPro" id="IPR000209">
    <property type="entry name" value="Peptidase_S8/S53_dom"/>
</dbReference>
<evidence type="ECO:0000256" key="4">
    <source>
        <dbReference type="ARBA" id="ARBA00022825"/>
    </source>
</evidence>
<dbReference type="EMBL" id="LT629757">
    <property type="protein sequence ID" value="SDS98739.1"/>
    <property type="molecule type" value="Genomic_DNA"/>
</dbReference>
<sequence length="409" mass="41941">MTRPGSRRAAAAVAALLVAAPAAVLATATPAAAAQCQVGTTQYYPDVSPTLVQLGVPQAWTLAKGRGVTVAVVDSGVNTDNAHFPDGVVLDGTSFVPGDTTAGRTDVTGHGTAVAGIIAARGLQGSGMIGVAPEARILPVRVFSRTAEEAQPGDLVLSGSSIAQGIRWAVENGADVINVSLSAPTTNTAVPEIESALALAQRRDVVVVASSGDTTGQDTTEKRYPAAGRGVIGVAATNAEGVVDDYSVHGESVDVSAPGAAVLVTFHGNGDCLTGETPLTSWAAPYVAGLAAQLRERYPKESAEQIAYRITSTAERPVAGQRDDDQGWGLIRPFEALSTTLDERRAGPAAPDADQAQAVASRPTGARPMRATTDPLDPARREVLWWLIGGGGLAALALVLRPLVARARR</sequence>
<dbReference type="PROSITE" id="PS00137">
    <property type="entry name" value="SUBTILASE_HIS"/>
    <property type="match status" value="1"/>
</dbReference>
<comment type="similarity">
    <text evidence="1 5">Belongs to the peptidase S8 family.</text>
</comment>
<keyword evidence="3 5" id="KW-0378">Hydrolase</keyword>
<keyword evidence="7" id="KW-1133">Transmembrane helix</keyword>
<dbReference type="PROSITE" id="PS51318">
    <property type="entry name" value="TAT"/>
    <property type="match status" value="1"/>
</dbReference>
<feature type="active site" description="Charge relay system" evidence="5">
    <location>
        <position position="110"/>
    </location>
</feature>
<evidence type="ECO:0000313" key="10">
    <source>
        <dbReference type="EMBL" id="SDS98739.1"/>
    </source>
</evidence>
<dbReference type="RefSeq" id="WP_157682908.1">
    <property type="nucleotide sequence ID" value="NZ_LT629757.1"/>
</dbReference>
<dbReference type="InterPro" id="IPR022398">
    <property type="entry name" value="Peptidase_S8_His-AS"/>
</dbReference>
<proteinExistence type="inferred from homology"/>
<dbReference type="PROSITE" id="PS00136">
    <property type="entry name" value="SUBTILASE_ASP"/>
    <property type="match status" value="1"/>
</dbReference>
<dbReference type="Gene3D" id="3.40.50.200">
    <property type="entry name" value="Peptidase S8/S53 domain"/>
    <property type="match status" value="1"/>
</dbReference>
<gene>
    <name evidence="10" type="ORF">SAMN04488570_3219</name>
</gene>
<dbReference type="PRINTS" id="PR00723">
    <property type="entry name" value="SUBTILISIN"/>
</dbReference>
<dbReference type="InterPro" id="IPR015500">
    <property type="entry name" value="Peptidase_S8_subtilisin-rel"/>
</dbReference>
<dbReference type="PROSITE" id="PS51892">
    <property type="entry name" value="SUBTILASE"/>
    <property type="match status" value="1"/>
</dbReference>
<dbReference type="SUPFAM" id="SSF52743">
    <property type="entry name" value="Subtilisin-like"/>
    <property type="match status" value="1"/>
</dbReference>
<keyword evidence="11" id="KW-1185">Reference proteome</keyword>
<dbReference type="STRING" id="642780.SAMN04488570_3219"/>
<dbReference type="GO" id="GO:0006508">
    <property type="term" value="P:proteolysis"/>
    <property type="evidence" value="ECO:0007669"/>
    <property type="project" value="UniProtKB-KW"/>
</dbReference>
<keyword evidence="2 5" id="KW-0645">Protease</keyword>
<dbReference type="PANTHER" id="PTHR43806:SF11">
    <property type="entry name" value="CEREVISIN-RELATED"/>
    <property type="match status" value="1"/>
</dbReference>
<dbReference type="GO" id="GO:0004252">
    <property type="term" value="F:serine-type endopeptidase activity"/>
    <property type="evidence" value="ECO:0007669"/>
    <property type="project" value="UniProtKB-UniRule"/>
</dbReference>
<dbReference type="Proteomes" id="UP000198859">
    <property type="component" value="Chromosome I"/>
</dbReference>
<evidence type="ECO:0000256" key="7">
    <source>
        <dbReference type="SAM" id="Phobius"/>
    </source>
</evidence>
<evidence type="ECO:0000313" key="11">
    <source>
        <dbReference type="Proteomes" id="UP000198859"/>
    </source>
</evidence>